<evidence type="ECO:0000256" key="2">
    <source>
        <dbReference type="RuleBase" id="RU003616"/>
    </source>
</evidence>
<dbReference type="InterPro" id="IPR008978">
    <property type="entry name" value="HSP20-like_chaperone"/>
</dbReference>
<dbReference type="RefSeq" id="WP_143891977.1">
    <property type="nucleotide sequence ID" value="NZ_CP041666.1"/>
</dbReference>
<keyword evidence="5" id="KW-1185">Reference proteome</keyword>
<evidence type="ECO:0000313" key="4">
    <source>
        <dbReference type="EMBL" id="QDP39227.1"/>
    </source>
</evidence>
<dbReference type="OrthoDB" id="1806521at2"/>
<dbReference type="InterPro" id="IPR002068">
    <property type="entry name" value="A-crystallin/Hsp20_dom"/>
</dbReference>
<dbReference type="AlphaFoldDB" id="A0A516KCZ5"/>
<reference evidence="4 5" key="1">
    <citation type="submission" date="2019-07" db="EMBL/GenBank/DDBJ databases">
        <authorList>
            <person name="Li J."/>
        </authorList>
    </citation>
    <scope>NUCLEOTIDE SEQUENCE [LARGE SCALE GENOMIC DNA]</scope>
    <source>
        <strain evidence="4 5">TKL69</strain>
    </source>
</reference>
<dbReference type="Pfam" id="PF00011">
    <property type="entry name" value="HSP20"/>
    <property type="match status" value="1"/>
</dbReference>
<dbReference type="SUPFAM" id="SSF49764">
    <property type="entry name" value="HSP20-like chaperones"/>
    <property type="match status" value="1"/>
</dbReference>
<dbReference type="Proteomes" id="UP000315215">
    <property type="component" value="Chromosome"/>
</dbReference>
<comment type="similarity">
    <text evidence="1 2">Belongs to the small heat shock protein (HSP20) family.</text>
</comment>
<feature type="domain" description="SHSP" evidence="3">
    <location>
        <begin position="25"/>
        <end position="141"/>
    </location>
</feature>
<evidence type="ECO:0000259" key="3">
    <source>
        <dbReference type="PROSITE" id="PS01031"/>
    </source>
</evidence>
<dbReference type="Gene3D" id="2.60.40.790">
    <property type="match status" value="1"/>
</dbReference>
<sequence length="145" mass="17072">MDPFKHMEEWKKNMDGFFGDTFWNEFEDVFKPPIPQINLYQQQNELFCIVNLPGVKDLKKIDVFVHYTSLELRGVIDIPSPGGQLIKEEIMQGVFERQIDLPYPVRSDKIDATYRQGLLVIQLHRTIPDNTERNKLTIRSMDEDD</sequence>
<name>A0A516KCZ5_9BACI</name>
<dbReference type="CDD" id="cd06464">
    <property type="entry name" value="ACD_sHsps-like"/>
    <property type="match status" value="1"/>
</dbReference>
<evidence type="ECO:0000313" key="5">
    <source>
        <dbReference type="Proteomes" id="UP000315215"/>
    </source>
</evidence>
<dbReference type="PROSITE" id="PS01031">
    <property type="entry name" value="SHSP"/>
    <property type="match status" value="1"/>
</dbReference>
<proteinExistence type="inferred from homology"/>
<accession>A0A516KCZ5</accession>
<dbReference type="KEGG" id="aqt:FN924_02865"/>
<protein>
    <submittedName>
        <fullName evidence="4">Hsp20/alpha crystallin family protein</fullName>
    </submittedName>
</protein>
<gene>
    <name evidence="4" type="ORF">FN924_02865</name>
</gene>
<organism evidence="4 5">
    <name type="scientific">Radiobacillus deserti</name>
    <dbReference type="NCBI Taxonomy" id="2594883"/>
    <lineage>
        <taxon>Bacteria</taxon>
        <taxon>Bacillati</taxon>
        <taxon>Bacillota</taxon>
        <taxon>Bacilli</taxon>
        <taxon>Bacillales</taxon>
        <taxon>Bacillaceae</taxon>
        <taxon>Radiobacillus</taxon>
    </lineage>
</organism>
<dbReference type="EMBL" id="CP041666">
    <property type="protein sequence ID" value="QDP39227.1"/>
    <property type="molecule type" value="Genomic_DNA"/>
</dbReference>
<evidence type="ECO:0000256" key="1">
    <source>
        <dbReference type="PROSITE-ProRule" id="PRU00285"/>
    </source>
</evidence>